<reference evidence="2 3" key="1">
    <citation type="submission" date="2019-02" db="EMBL/GenBank/DDBJ databases">
        <authorList>
            <consortium name="Pathogen Informatics"/>
        </authorList>
    </citation>
    <scope>NUCLEOTIDE SEQUENCE [LARGE SCALE GENOMIC DNA]</scope>
    <source>
        <strain evidence="2 3">3012STDY7103891</strain>
    </source>
</reference>
<name>A0A267C930_PSEFR</name>
<dbReference type="Pfam" id="PF13689">
    <property type="entry name" value="DUF4154"/>
    <property type="match status" value="1"/>
</dbReference>
<dbReference type="InterPro" id="IPR025293">
    <property type="entry name" value="YfiR/HmsC-like"/>
</dbReference>
<evidence type="ECO:0000313" key="4">
    <source>
        <dbReference type="Proteomes" id="UP001212337"/>
    </source>
</evidence>
<evidence type="ECO:0000313" key="2">
    <source>
        <dbReference type="EMBL" id="VFB19777.1"/>
    </source>
</evidence>
<dbReference type="EC" id="2.3.1.85" evidence="2"/>
<keyword evidence="2" id="KW-0808">Transferase</keyword>
<protein>
    <submittedName>
        <fullName evidence="2">Protein YfiR</fullName>
        <ecNumber evidence="2">2.3.1.85</ecNumber>
    </submittedName>
    <submittedName>
        <fullName evidence="1">YfiR family protein</fullName>
    </submittedName>
</protein>
<evidence type="ECO:0000313" key="3">
    <source>
        <dbReference type="Proteomes" id="UP000330809"/>
    </source>
</evidence>
<dbReference type="RefSeq" id="WP_095002461.1">
    <property type="nucleotide sequence ID" value="NZ_CAACYJ010000030.1"/>
</dbReference>
<dbReference type="GO" id="GO:0004312">
    <property type="term" value="F:fatty acid synthase activity"/>
    <property type="evidence" value="ECO:0007669"/>
    <property type="project" value="UniProtKB-EC"/>
</dbReference>
<reference evidence="1 4" key="2">
    <citation type="submission" date="2023-01" db="EMBL/GenBank/DDBJ databases">
        <title>Effects of deletion of Siderophore biosynthase gene in Pseudomonas fragi on quorum sensing and spoliage ability.</title>
        <authorList>
            <person name="Cui F."/>
            <person name="Wang D."/>
            <person name="Liu J."/>
            <person name="Wang Q."/>
            <person name="Li T."/>
            <person name="Li J."/>
        </authorList>
    </citation>
    <scope>NUCLEOTIDE SEQUENCE [LARGE SCALE GENOMIC DNA]</scope>
    <source>
        <strain evidence="1 4">MS-10</strain>
    </source>
</reference>
<dbReference type="Proteomes" id="UP000330809">
    <property type="component" value="Unassembled WGS sequence"/>
</dbReference>
<keyword evidence="2" id="KW-0012">Acyltransferase</keyword>
<gene>
    <name evidence="2" type="primary">yfiR</name>
    <name evidence="2" type="ORF">NCTC10754_02379</name>
    <name evidence="1" type="ORF">PI499_22835</name>
</gene>
<proteinExistence type="predicted"/>
<dbReference type="AlphaFoldDB" id="A0A267C930"/>
<evidence type="ECO:0000313" key="1">
    <source>
        <dbReference type="EMBL" id="MDA7024707.1"/>
    </source>
</evidence>
<dbReference type="EMBL" id="JAQJVI010000057">
    <property type="protein sequence ID" value="MDA7024707.1"/>
    <property type="molecule type" value="Genomic_DNA"/>
</dbReference>
<dbReference type="Proteomes" id="UP001212337">
    <property type="component" value="Unassembled WGS sequence"/>
</dbReference>
<sequence length="191" mass="20837">MDVAVSSTEQHFGWRLRLISFCLLLLSTPCLVQAQTPINLADQRAKAVTQVVLGILSYARWPTEPAQLQLCVIGPTEYTDDLLKGATQSTGRPVQVRRVLASDPGIASSCNAVYLGKLSADERSRLFSSLNTKAVLSISEDGDQCTVGSLFCLHVRDEQVSFEVNLDSVARSGVRIHPSVLQLSRRRAAQP</sequence>
<dbReference type="EMBL" id="CAACYJ010000030">
    <property type="protein sequence ID" value="VFB19777.1"/>
    <property type="molecule type" value="Genomic_DNA"/>
</dbReference>
<keyword evidence="4" id="KW-1185">Reference proteome</keyword>
<dbReference type="GeneID" id="89546438"/>
<accession>A0A267C930</accession>
<organism evidence="2 3">
    <name type="scientific">Pseudomonas fragi</name>
    <dbReference type="NCBI Taxonomy" id="296"/>
    <lineage>
        <taxon>Bacteria</taxon>
        <taxon>Pseudomonadati</taxon>
        <taxon>Pseudomonadota</taxon>
        <taxon>Gammaproteobacteria</taxon>
        <taxon>Pseudomonadales</taxon>
        <taxon>Pseudomonadaceae</taxon>
        <taxon>Pseudomonas</taxon>
    </lineage>
</organism>